<dbReference type="Pfam" id="PF06251">
    <property type="entry name" value="Caps_syn_GfcC_C"/>
    <property type="match status" value="1"/>
</dbReference>
<feature type="signal peptide" evidence="1">
    <location>
        <begin position="1"/>
        <end position="20"/>
    </location>
</feature>
<dbReference type="InterPro" id="IPR046459">
    <property type="entry name" value="Caps_syn_GfcC_N"/>
</dbReference>
<dbReference type="Proteomes" id="UP000276295">
    <property type="component" value="Unassembled WGS sequence"/>
</dbReference>
<evidence type="ECO:0000313" key="5">
    <source>
        <dbReference type="Proteomes" id="UP000276295"/>
    </source>
</evidence>
<feature type="domain" description="Capsule biosynthesis GfcC-like N-terminal" evidence="3">
    <location>
        <begin position="39"/>
        <end position="142"/>
    </location>
</feature>
<dbReference type="InterPro" id="IPR010425">
    <property type="entry name" value="Caps_synth_GfcC-like_C"/>
</dbReference>
<name>A0A3A5JTF3_9ENTR</name>
<organism evidence="4 5">
    <name type="scientific">Buttiauxella izardii</name>
    <dbReference type="NCBI Taxonomy" id="82991"/>
    <lineage>
        <taxon>Bacteria</taxon>
        <taxon>Pseudomonadati</taxon>
        <taxon>Pseudomonadota</taxon>
        <taxon>Gammaproteobacteria</taxon>
        <taxon>Enterobacterales</taxon>
        <taxon>Enterobacteriaceae</taxon>
        <taxon>Buttiauxella</taxon>
    </lineage>
</organism>
<feature type="chain" id="PRO_5017234841" evidence="1">
    <location>
        <begin position="21"/>
        <end position="249"/>
    </location>
</feature>
<sequence length="249" mass="27470">MMKPLFIAAALLAVAPLSYGQGQITLICQPACSVPSVSSNELSELVTNPALPTNIDWQTAKLSTPASDAEQQLHQQQLVTKLAALAEQLQKQGDVIQAQRINILRQRIAELKAIGAYPLSLDPDVVRLKPEYSPKLAGDYRLTISSIPQRELTLWNSSRTSMTWVPGKQTSEYVGIEQQQPGIDADTVTVIAPDGSTETVPTGYWNRRYHEPQPGSQIWLNLQTSAFGQEYQSLNQEIIHLLTQRTVAP</sequence>
<dbReference type="RefSeq" id="WP_120064094.1">
    <property type="nucleotide sequence ID" value="NZ_QZWH01000011.1"/>
</dbReference>
<keyword evidence="5" id="KW-1185">Reference proteome</keyword>
<reference evidence="4 5" key="1">
    <citation type="submission" date="2018-09" db="EMBL/GenBank/DDBJ databases">
        <title>Draft genome sequence of Buttiauxella izardii CCUG 35510T.</title>
        <authorList>
            <person name="Salva-Serra F."/>
            <person name="Marathe N."/>
            <person name="Moore E."/>
            <person name="Stadler-Svensson L."/>
            <person name="Engstrom-Jakobsson H."/>
        </authorList>
    </citation>
    <scope>NUCLEOTIDE SEQUENCE [LARGE SCALE GENOMIC DNA]</scope>
    <source>
        <strain evidence="4 5">CCUG 35510</strain>
    </source>
</reference>
<dbReference type="Gene3D" id="3.10.560.10">
    <property type="entry name" value="Outer membrane lipoprotein wza domain like"/>
    <property type="match status" value="1"/>
</dbReference>
<evidence type="ECO:0000259" key="2">
    <source>
        <dbReference type="Pfam" id="PF06251"/>
    </source>
</evidence>
<dbReference type="Pfam" id="PF20616">
    <property type="entry name" value="Caps_syn_GfcC_N"/>
    <property type="match status" value="1"/>
</dbReference>
<protein>
    <submittedName>
        <fullName evidence="4">Uncharacterized protein</fullName>
    </submittedName>
</protein>
<dbReference type="Gene3D" id="3.10.20.700">
    <property type="match status" value="1"/>
</dbReference>
<accession>A0A3A5JTF3</accession>
<comment type="caution">
    <text evidence="4">The sequence shown here is derived from an EMBL/GenBank/DDBJ whole genome shotgun (WGS) entry which is preliminary data.</text>
</comment>
<evidence type="ECO:0000256" key="1">
    <source>
        <dbReference type="SAM" id="SignalP"/>
    </source>
</evidence>
<evidence type="ECO:0000313" key="4">
    <source>
        <dbReference type="EMBL" id="RJT25990.1"/>
    </source>
</evidence>
<feature type="domain" description="Capsule biosynthesis GfcC-like C-terminal" evidence="2">
    <location>
        <begin position="161"/>
        <end position="245"/>
    </location>
</feature>
<proteinExistence type="predicted"/>
<dbReference type="OrthoDB" id="5592890at2"/>
<evidence type="ECO:0000259" key="3">
    <source>
        <dbReference type="Pfam" id="PF20616"/>
    </source>
</evidence>
<dbReference type="AlphaFoldDB" id="A0A3A5JTF3"/>
<keyword evidence="1" id="KW-0732">Signal</keyword>
<gene>
    <name evidence="4" type="ORF">D6029_07130</name>
</gene>
<dbReference type="EMBL" id="QZWH01000011">
    <property type="protein sequence ID" value="RJT25990.1"/>
    <property type="molecule type" value="Genomic_DNA"/>
</dbReference>